<feature type="compositionally biased region" description="Acidic residues" evidence="1">
    <location>
        <begin position="58"/>
        <end position="76"/>
    </location>
</feature>
<feature type="region of interest" description="Disordered" evidence="1">
    <location>
        <begin position="1"/>
        <end position="22"/>
    </location>
</feature>
<feature type="compositionally biased region" description="Low complexity" evidence="1">
    <location>
        <begin position="1"/>
        <end position="18"/>
    </location>
</feature>
<name>A0A8I3AET5_9AGAM</name>
<dbReference type="AlphaFoldDB" id="A0A8I3AET5"/>
<feature type="region of interest" description="Disordered" evidence="1">
    <location>
        <begin position="324"/>
        <end position="348"/>
    </location>
</feature>
<comment type="caution">
    <text evidence="2">The sequence shown here is derived from an EMBL/GenBank/DDBJ whole genome shotgun (WGS) entry which is preliminary data.</text>
</comment>
<evidence type="ECO:0000313" key="3">
    <source>
        <dbReference type="Proteomes" id="UP000683000"/>
    </source>
</evidence>
<protein>
    <submittedName>
        <fullName evidence="2">Uncharacterized protein</fullName>
    </submittedName>
</protein>
<dbReference type="OrthoDB" id="2596255at2759"/>
<dbReference type="EMBL" id="JAGFBS010000004">
    <property type="protein sequence ID" value="KAG6379730.1"/>
    <property type="molecule type" value="Genomic_DNA"/>
</dbReference>
<reference evidence="2" key="1">
    <citation type="submission" date="2021-03" db="EMBL/GenBank/DDBJ databases">
        <title>Evolutionary innovations through gain and loss of genes in the ectomycorrhizal Boletales.</title>
        <authorList>
            <person name="Wu G."/>
            <person name="Miyauchi S."/>
            <person name="Morin E."/>
            <person name="Yang Z.-L."/>
            <person name="Xu J."/>
            <person name="Martin F.M."/>
        </authorList>
    </citation>
    <scope>NUCLEOTIDE SEQUENCE</scope>
    <source>
        <strain evidence="2">BR01</strain>
    </source>
</reference>
<feature type="compositionally biased region" description="Low complexity" evidence="1">
    <location>
        <begin position="504"/>
        <end position="528"/>
    </location>
</feature>
<gene>
    <name evidence="2" type="ORF">JVT61DRAFT_10264</name>
</gene>
<feature type="region of interest" description="Disordered" evidence="1">
    <location>
        <begin position="52"/>
        <end position="77"/>
    </location>
</feature>
<feature type="region of interest" description="Disordered" evidence="1">
    <location>
        <begin position="483"/>
        <end position="528"/>
    </location>
</feature>
<feature type="region of interest" description="Disordered" evidence="1">
    <location>
        <begin position="410"/>
        <end position="452"/>
    </location>
</feature>
<evidence type="ECO:0000256" key="1">
    <source>
        <dbReference type="SAM" id="MobiDB-lite"/>
    </source>
</evidence>
<accession>A0A8I3AET5</accession>
<sequence>MSDAPAAVAPDPSTSSPSEWHSIRPWTPHLTLAVREITSVSATFILSSSLDARHTTDDEPEGELAGDTSNDTDNDTILDSRGIISDAMSHGLSVDVNSSNWQRVILRMNDHADEAIIVIYGLHPGRQYDIDLALVSGGTMRKQVTTEGACTRVLRMVYAVRSAYDVDAESTILDNEPSDDLDAIATPETLSASTGNVNDCSPSVPSTCLTPTPEERLRTLSHQLSTLHAEQASLQSALKTLRRDAHKTTTSLRGEIDVLKRASEKAGIAEYKARQRVRALEDAVRRANEGREEREQITAADEQELPGLTERQSEAENVLRATKREADVVRTEREKREEEGRKSKENMKGECATLNQKIERLTVKKERLESSVIPDLEAQVAEIQREIELAERGGFQNGDIWDSLYGDSSRTDSQWRRLSHPGTTGRPLAQRASQAPISPPHFSRHQPRSQSVYRTSIDGASGLSHPPGLAHPSGLLHSSSSSISYSGSSGFIPTTPALSHSTNTIFSTQSPSSSLSRSTSSVGSVDAI</sequence>
<keyword evidence="3" id="KW-1185">Reference proteome</keyword>
<feature type="region of interest" description="Disordered" evidence="1">
    <location>
        <begin position="457"/>
        <end position="476"/>
    </location>
</feature>
<organism evidence="2 3">
    <name type="scientific">Boletus reticuloceps</name>
    <dbReference type="NCBI Taxonomy" id="495285"/>
    <lineage>
        <taxon>Eukaryota</taxon>
        <taxon>Fungi</taxon>
        <taxon>Dikarya</taxon>
        <taxon>Basidiomycota</taxon>
        <taxon>Agaricomycotina</taxon>
        <taxon>Agaricomycetes</taxon>
        <taxon>Agaricomycetidae</taxon>
        <taxon>Boletales</taxon>
        <taxon>Boletineae</taxon>
        <taxon>Boletaceae</taxon>
        <taxon>Boletoideae</taxon>
        <taxon>Boletus</taxon>
    </lineage>
</organism>
<evidence type="ECO:0000313" key="2">
    <source>
        <dbReference type="EMBL" id="KAG6379730.1"/>
    </source>
</evidence>
<dbReference type="Proteomes" id="UP000683000">
    <property type="component" value="Unassembled WGS sequence"/>
</dbReference>
<proteinExistence type="predicted"/>